<organism evidence="1 2">
    <name type="scientific">Streptomyces actuosus</name>
    <dbReference type="NCBI Taxonomy" id="1885"/>
    <lineage>
        <taxon>Bacteria</taxon>
        <taxon>Bacillati</taxon>
        <taxon>Actinomycetota</taxon>
        <taxon>Actinomycetes</taxon>
        <taxon>Kitasatosporales</taxon>
        <taxon>Streptomycetaceae</taxon>
        <taxon>Streptomyces</taxon>
    </lineage>
</organism>
<gene>
    <name evidence="1" type="ORF">JS756_16600</name>
</gene>
<keyword evidence="2" id="KW-1185">Reference proteome</keyword>
<dbReference type="Proteomes" id="UP000788262">
    <property type="component" value="Unassembled WGS sequence"/>
</dbReference>
<proteinExistence type="predicted"/>
<evidence type="ECO:0008006" key="3">
    <source>
        <dbReference type="Google" id="ProtNLM"/>
    </source>
</evidence>
<dbReference type="RefSeq" id="WP_053761305.1">
    <property type="nucleotide sequence ID" value="NZ_JAFFZS010000011.1"/>
</dbReference>
<evidence type="ECO:0000313" key="2">
    <source>
        <dbReference type="Proteomes" id="UP000788262"/>
    </source>
</evidence>
<sequence length="439" mass="48592">MRELKRLRTRANRTQEEVVQELSALARRLHAEGRLSKAPTFTLRQYSKWENAEPPPWPHPDSRAVLAAYWKCPVEELGFRPPTDGDRGGPLVLTPVPMISQASPGPLLVAAGSSPLTDEAPPPWLAETTTSANRAGEWRISPEEVELLSGAADDNYAIDQQFGANRLWRPTRAHLLWTHHMIDRGIYDDALGQRLHALAGKLTTSLGWFCYDAGLQTQARQYFSEALNAANYTSDDVLASRTLSNMARQAVDLNKGREAVRFAKLGQRHAELWNAPSRVTALLAIREAQGHARVGDVFNCEAAIKRAWQEWEHGDHELDPDWAHFLNLAELTCLEGMCRLDLGQVARAQDLLARSEALQDVAHSRNRGMCLGRLSVAAVQNGDVDHGLAAATQALRLVESGMSSTRTTAQLTIVHDGLIPHRRARGVGDLLEQIRTHVA</sequence>
<evidence type="ECO:0000313" key="1">
    <source>
        <dbReference type="EMBL" id="MBN0045697.1"/>
    </source>
</evidence>
<dbReference type="EMBL" id="JAFFZS010000011">
    <property type="protein sequence ID" value="MBN0045697.1"/>
    <property type="molecule type" value="Genomic_DNA"/>
</dbReference>
<name>A0ABS2VRF8_STRAS</name>
<accession>A0ABS2VRF8</accession>
<reference evidence="1 2" key="1">
    <citation type="submission" date="2021-02" db="EMBL/GenBank/DDBJ databases">
        <title>Whole genome sequencing of Streptomyces actuosus VRA1.</title>
        <authorList>
            <person name="Sen G."/>
            <person name="Sen A."/>
        </authorList>
    </citation>
    <scope>NUCLEOTIDE SEQUENCE [LARGE SCALE GENOMIC DNA]</scope>
    <source>
        <strain evidence="1 2">VRA1</strain>
    </source>
</reference>
<comment type="caution">
    <text evidence="1">The sequence shown here is derived from an EMBL/GenBank/DDBJ whole genome shotgun (WGS) entry which is preliminary data.</text>
</comment>
<dbReference type="GeneID" id="32593054"/>
<protein>
    <recommendedName>
        <fullName evidence="3">Transcriptional regulator</fullName>
    </recommendedName>
</protein>